<evidence type="ECO:0000313" key="1">
    <source>
        <dbReference type="EMBL" id="MCH91928.1"/>
    </source>
</evidence>
<reference evidence="1 2" key="1">
    <citation type="journal article" date="2018" name="Front. Plant Sci.">
        <title>Red Clover (Trifolium pratense) and Zigzag Clover (T. medium) - A Picture of Genomic Similarities and Differences.</title>
        <authorList>
            <person name="Dluhosova J."/>
            <person name="Istvanek J."/>
            <person name="Nedelnik J."/>
            <person name="Repkova J."/>
        </authorList>
    </citation>
    <scope>NUCLEOTIDE SEQUENCE [LARGE SCALE GENOMIC DNA]</scope>
    <source>
        <strain evidence="2">cv. 10/8</strain>
        <tissue evidence="1">Leaf</tissue>
    </source>
</reference>
<keyword evidence="2" id="KW-1185">Reference proteome</keyword>
<protein>
    <submittedName>
        <fullName evidence="1">Uncharacterized protein</fullName>
    </submittedName>
</protein>
<dbReference type="AlphaFoldDB" id="A0A392MZ05"/>
<sequence>MVTAELIRGGEGMGFRRRWCVALYGRRSYAVVSSEGGIGGARAERVSEESVFKS</sequence>
<name>A0A392MZ05_9FABA</name>
<dbReference type="Proteomes" id="UP000265520">
    <property type="component" value="Unassembled WGS sequence"/>
</dbReference>
<organism evidence="1 2">
    <name type="scientific">Trifolium medium</name>
    <dbReference type="NCBI Taxonomy" id="97028"/>
    <lineage>
        <taxon>Eukaryota</taxon>
        <taxon>Viridiplantae</taxon>
        <taxon>Streptophyta</taxon>
        <taxon>Embryophyta</taxon>
        <taxon>Tracheophyta</taxon>
        <taxon>Spermatophyta</taxon>
        <taxon>Magnoliopsida</taxon>
        <taxon>eudicotyledons</taxon>
        <taxon>Gunneridae</taxon>
        <taxon>Pentapetalae</taxon>
        <taxon>rosids</taxon>
        <taxon>fabids</taxon>
        <taxon>Fabales</taxon>
        <taxon>Fabaceae</taxon>
        <taxon>Papilionoideae</taxon>
        <taxon>50 kb inversion clade</taxon>
        <taxon>NPAAA clade</taxon>
        <taxon>Hologalegina</taxon>
        <taxon>IRL clade</taxon>
        <taxon>Trifolieae</taxon>
        <taxon>Trifolium</taxon>
    </lineage>
</organism>
<evidence type="ECO:0000313" key="2">
    <source>
        <dbReference type="Proteomes" id="UP000265520"/>
    </source>
</evidence>
<proteinExistence type="predicted"/>
<comment type="caution">
    <text evidence="1">The sequence shown here is derived from an EMBL/GenBank/DDBJ whole genome shotgun (WGS) entry which is preliminary data.</text>
</comment>
<dbReference type="EMBL" id="LXQA010021468">
    <property type="protein sequence ID" value="MCH91928.1"/>
    <property type="molecule type" value="Genomic_DNA"/>
</dbReference>
<accession>A0A392MZ05</accession>